<dbReference type="EMBL" id="AP018227">
    <property type="protein sequence ID" value="BAY84360.1"/>
    <property type="molecule type" value="Genomic_DNA"/>
</dbReference>
<evidence type="ECO:0000313" key="1">
    <source>
        <dbReference type="EMBL" id="BAY84360.1"/>
    </source>
</evidence>
<gene>
    <name evidence="1" type="ORF">NIES267_38560</name>
</gene>
<sequence>MAVQMRMRLIYCANPYIDDKVYKGTDAENIRAILRELLSLKTQPIEINWRDIIGQTMLSEQLPLTRNSHLAYKYFY</sequence>
<evidence type="ECO:0000313" key="2">
    <source>
        <dbReference type="Proteomes" id="UP000218418"/>
    </source>
</evidence>
<organism evidence="1 2">
    <name type="scientific">Calothrix parasitica NIES-267</name>
    <dbReference type="NCBI Taxonomy" id="1973488"/>
    <lineage>
        <taxon>Bacteria</taxon>
        <taxon>Bacillati</taxon>
        <taxon>Cyanobacteriota</taxon>
        <taxon>Cyanophyceae</taxon>
        <taxon>Nostocales</taxon>
        <taxon>Calotrichaceae</taxon>
        <taxon>Calothrix</taxon>
    </lineage>
</organism>
<proteinExistence type="predicted"/>
<accession>A0A1Z4LSY3</accession>
<protein>
    <submittedName>
        <fullName evidence="1">Uncharacterized protein</fullName>
    </submittedName>
</protein>
<dbReference type="Proteomes" id="UP000218418">
    <property type="component" value="Chromosome"/>
</dbReference>
<reference evidence="1 2" key="1">
    <citation type="submission" date="2017-06" db="EMBL/GenBank/DDBJ databases">
        <title>Genome sequencing of cyanobaciteial culture collection at National Institute for Environmental Studies (NIES).</title>
        <authorList>
            <person name="Hirose Y."/>
            <person name="Shimura Y."/>
            <person name="Fujisawa T."/>
            <person name="Nakamura Y."/>
            <person name="Kawachi M."/>
        </authorList>
    </citation>
    <scope>NUCLEOTIDE SEQUENCE [LARGE SCALE GENOMIC DNA]</scope>
    <source>
        <strain evidence="1 2">NIES-267</strain>
    </source>
</reference>
<keyword evidence="2" id="KW-1185">Reference proteome</keyword>
<name>A0A1Z4LSY3_9CYAN</name>
<dbReference type="AlphaFoldDB" id="A0A1Z4LSY3"/>